<evidence type="ECO:0000313" key="2">
    <source>
        <dbReference type="EMBL" id="EPB76289.1"/>
    </source>
</evidence>
<protein>
    <submittedName>
        <fullName evidence="2">SGT1 protein</fullName>
    </submittedName>
</protein>
<reference evidence="2 3" key="1">
    <citation type="submission" date="2013-05" db="EMBL/GenBank/DDBJ databases">
        <title>Draft genome of the parasitic nematode Anyclostoma ceylanicum.</title>
        <authorList>
            <person name="Mitreva M."/>
        </authorList>
    </citation>
    <scope>NUCLEOTIDE SEQUENCE [LARGE SCALE GENOMIC DNA]</scope>
</reference>
<dbReference type="AlphaFoldDB" id="A0A0D6LWW3"/>
<dbReference type="InterPro" id="IPR010770">
    <property type="entry name" value="Ecd"/>
</dbReference>
<feature type="region of interest" description="Disordered" evidence="1">
    <location>
        <begin position="340"/>
        <end position="368"/>
    </location>
</feature>
<proteinExistence type="predicted"/>
<organism evidence="2 3">
    <name type="scientific">Ancylostoma ceylanicum</name>
    <dbReference type="NCBI Taxonomy" id="53326"/>
    <lineage>
        <taxon>Eukaryota</taxon>
        <taxon>Metazoa</taxon>
        <taxon>Ecdysozoa</taxon>
        <taxon>Nematoda</taxon>
        <taxon>Chromadorea</taxon>
        <taxon>Rhabditida</taxon>
        <taxon>Rhabditina</taxon>
        <taxon>Rhabditomorpha</taxon>
        <taxon>Strongyloidea</taxon>
        <taxon>Ancylostomatidae</taxon>
        <taxon>Ancylostomatinae</taxon>
        <taxon>Ancylostoma</taxon>
    </lineage>
</organism>
<dbReference type="Proteomes" id="UP000054495">
    <property type="component" value="Unassembled WGS sequence"/>
</dbReference>
<accession>A0A0D6LWW3</accession>
<feature type="compositionally biased region" description="Low complexity" evidence="1">
    <location>
        <begin position="340"/>
        <end position="350"/>
    </location>
</feature>
<dbReference type="PANTHER" id="PTHR13060">
    <property type="entry name" value="SGT1 PROTEIN HSGT1 SUPPRESSOR OF GCR2"/>
    <property type="match status" value="1"/>
</dbReference>
<sequence>MVDNFLYYYLYRGGSCHSNNELIEAIIEEIKNYVFDDRGIILSPHGYSGIPLQGETPLATRTDDLWKIIDILFKMSTEFEGLVFRIATTVESDNLFYREAEQNEVLPKWVTSTEDFTQKVYGYGGVLHIVSPELNAKFPTMSDIDIVRKHPRESRNILVTEAVKQRLMTAASRNFGMQRTSVNLPSELAYIARQRPELLSAAIREYAATGADKEEVPERRLSECDDVMVHVYLNATDWQTVTAVADIEMPCDIVSHRVSRALEAFDRRHSAIQNGVHIPDDTQLFKRVTDRFERERLSFLFSTLFKAQNSLTHTYQIAKLCVSDRHLAECRKLFKDGMSSSSEARNSACSGDDESDSRTRDSKRHVYRKRRGDLGKKRVLASIVPKNEIQVPCEEEVVPVATSTGQLRYFERAVNGDDVYKESSEERSLGEEEDMDLFIAKPKPKLKKAPAPSKTALDIGVASDDDGGFDVSELMNAVPPIADADEDFDDI</sequence>
<dbReference type="PANTHER" id="PTHR13060:SF0">
    <property type="entry name" value="PROTEIN ECDYSONELESS HOMOLOG"/>
    <property type="match status" value="1"/>
</dbReference>
<evidence type="ECO:0000313" key="3">
    <source>
        <dbReference type="Proteomes" id="UP000054495"/>
    </source>
</evidence>
<gene>
    <name evidence="2" type="ORF">ANCCEY_04597</name>
</gene>
<dbReference type="Pfam" id="PF07093">
    <property type="entry name" value="SGT1"/>
    <property type="match status" value="1"/>
</dbReference>
<keyword evidence="3" id="KW-1185">Reference proteome</keyword>
<name>A0A0D6LWW3_9BILA</name>
<dbReference type="EMBL" id="KE124869">
    <property type="protein sequence ID" value="EPB76289.1"/>
    <property type="molecule type" value="Genomic_DNA"/>
</dbReference>
<evidence type="ECO:0000256" key="1">
    <source>
        <dbReference type="SAM" id="MobiDB-lite"/>
    </source>
</evidence>
<dbReference type="GO" id="GO:0005634">
    <property type="term" value="C:nucleus"/>
    <property type="evidence" value="ECO:0007669"/>
    <property type="project" value="TreeGrafter"/>
</dbReference>